<evidence type="ECO:0000256" key="8">
    <source>
        <dbReference type="SAM" id="SignalP"/>
    </source>
</evidence>
<dbReference type="GO" id="GO:0006508">
    <property type="term" value="P:proteolysis"/>
    <property type="evidence" value="ECO:0007669"/>
    <property type="project" value="UniProtKB-KW"/>
</dbReference>
<comment type="cofactor">
    <cofactor evidence="1">
        <name>Zn(2+)</name>
        <dbReference type="ChEBI" id="CHEBI:29105"/>
    </cofactor>
</comment>
<dbReference type="EMBL" id="JAEDAK010000001">
    <property type="protein sequence ID" value="MBH9575337.1"/>
    <property type="molecule type" value="Genomic_DNA"/>
</dbReference>
<sequence length="349" mass="37307">MTNWKLVSGGLVAALVSSGALAAPGQCVDVRLNSATPVLRGDVDVKLDVAVTNTCRHPVQLLSWQLPSDDIDGPLFQIERDGQRVSYHGAIIKRAKPEAGDHLKLEAGATLNYSVELTGTYDLSVNGRYAIRYAAKGHANSPAQALKSEPLYLWLEGRSGKVTASSGPLPSLVQPAAAGLSYTGRCSSSQISSLQQAVTAATNYASESASYLGGSGSATARYTTWFGAYSSGNWATARDHFVKARDAFQTQALTLDCSCKKKGTFAYVYPNQPYKIYVCGAFWSAPMTGTDSKGGTLVHEMMHFTVIAGTDDWAYGQSAATQLAITDPIKALNNSDNHEYFAENTPRQN</sequence>
<keyword evidence="4" id="KW-0479">Metal-binding</keyword>
<keyword evidence="5" id="KW-0378">Hydrolase</keyword>
<evidence type="ECO:0000313" key="11">
    <source>
        <dbReference type="Proteomes" id="UP000613266"/>
    </source>
</evidence>
<dbReference type="InterPro" id="IPR024079">
    <property type="entry name" value="MetalloPept_cat_dom_sf"/>
</dbReference>
<dbReference type="InterPro" id="IPR050414">
    <property type="entry name" value="Fungal_M35_metalloproteases"/>
</dbReference>
<dbReference type="SUPFAM" id="SSF55486">
    <property type="entry name" value="Metalloproteases ('zincins'), catalytic domain"/>
    <property type="match status" value="1"/>
</dbReference>
<feature type="chain" id="PRO_5036951438" evidence="8">
    <location>
        <begin position="23"/>
        <end position="349"/>
    </location>
</feature>
<accession>A0A931J1M6</accession>
<keyword evidence="7" id="KW-0482">Metalloprotease</keyword>
<dbReference type="GO" id="GO:0046872">
    <property type="term" value="F:metal ion binding"/>
    <property type="evidence" value="ECO:0007669"/>
    <property type="project" value="UniProtKB-KW"/>
</dbReference>
<feature type="domain" description="Lysine-specific metallo-endopeptidase" evidence="9">
    <location>
        <begin position="210"/>
        <end position="343"/>
    </location>
</feature>
<dbReference type="GO" id="GO:0004222">
    <property type="term" value="F:metalloendopeptidase activity"/>
    <property type="evidence" value="ECO:0007669"/>
    <property type="project" value="InterPro"/>
</dbReference>
<gene>
    <name evidence="10" type="ORF">I7X39_00325</name>
</gene>
<evidence type="ECO:0000313" key="10">
    <source>
        <dbReference type="EMBL" id="MBH9575337.1"/>
    </source>
</evidence>
<dbReference type="AlphaFoldDB" id="A0A931J1M6"/>
<proteinExistence type="inferred from homology"/>
<dbReference type="PANTHER" id="PTHR37016">
    <property type="match status" value="1"/>
</dbReference>
<dbReference type="CDD" id="cd11306">
    <property type="entry name" value="M35_peptidyl-Lys"/>
    <property type="match status" value="1"/>
</dbReference>
<dbReference type="Gene3D" id="3.40.390.10">
    <property type="entry name" value="Collagenase (Catalytic Domain)"/>
    <property type="match status" value="1"/>
</dbReference>
<feature type="signal peptide" evidence="8">
    <location>
        <begin position="1"/>
        <end position="22"/>
    </location>
</feature>
<dbReference type="Gene3D" id="2.60.40.2970">
    <property type="match status" value="1"/>
</dbReference>
<dbReference type="SMART" id="SM01351">
    <property type="entry name" value="Aspzincin_M35"/>
    <property type="match status" value="1"/>
</dbReference>
<name>A0A931J1M6_9BURK</name>
<organism evidence="10 11">
    <name type="scientific">Inhella proteolytica</name>
    <dbReference type="NCBI Taxonomy" id="2795029"/>
    <lineage>
        <taxon>Bacteria</taxon>
        <taxon>Pseudomonadati</taxon>
        <taxon>Pseudomonadota</taxon>
        <taxon>Betaproteobacteria</taxon>
        <taxon>Burkholderiales</taxon>
        <taxon>Sphaerotilaceae</taxon>
        <taxon>Inhella</taxon>
    </lineage>
</organism>
<dbReference type="Proteomes" id="UP000613266">
    <property type="component" value="Unassembled WGS sequence"/>
</dbReference>
<keyword evidence="11" id="KW-1185">Reference proteome</keyword>
<evidence type="ECO:0000256" key="6">
    <source>
        <dbReference type="ARBA" id="ARBA00022833"/>
    </source>
</evidence>
<dbReference type="InterPro" id="IPR034115">
    <property type="entry name" value="M35_peptidyl-Lys"/>
</dbReference>
<keyword evidence="6" id="KW-0862">Zinc</keyword>
<keyword evidence="8" id="KW-0732">Signal</keyword>
<keyword evidence="3" id="KW-0645">Protease</keyword>
<evidence type="ECO:0000259" key="9">
    <source>
        <dbReference type="SMART" id="SM01351"/>
    </source>
</evidence>
<dbReference type="Pfam" id="PF14521">
    <property type="entry name" value="Aspzincin_M35"/>
    <property type="match status" value="1"/>
</dbReference>
<protein>
    <submittedName>
        <fullName evidence="10">Peptidase M35</fullName>
    </submittedName>
</protein>
<comment type="similarity">
    <text evidence="2">Belongs to the peptidase M35 family.</text>
</comment>
<evidence type="ECO:0000256" key="3">
    <source>
        <dbReference type="ARBA" id="ARBA00022670"/>
    </source>
</evidence>
<dbReference type="PANTHER" id="PTHR37016:SF3">
    <property type="entry name" value="NEUTRAL PROTEASE 2-RELATED"/>
    <property type="match status" value="1"/>
</dbReference>
<evidence type="ECO:0000256" key="7">
    <source>
        <dbReference type="ARBA" id="ARBA00023049"/>
    </source>
</evidence>
<evidence type="ECO:0000256" key="2">
    <source>
        <dbReference type="ARBA" id="ARBA00010279"/>
    </source>
</evidence>
<evidence type="ECO:0000256" key="5">
    <source>
        <dbReference type="ARBA" id="ARBA00022801"/>
    </source>
</evidence>
<evidence type="ECO:0000256" key="1">
    <source>
        <dbReference type="ARBA" id="ARBA00001947"/>
    </source>
</evidence>
<dbReference type="RefSeq" id="WP_198108962.1">
    <property type="nucleotide sequence ID" value="NZ_JAEDAK010000001.1"/>
</dbReference>
<reference evidence="10" key="1">
    <citation type="submission" date="2020-12" db="EMBL/GenBank/DDBJ databases">
        <title>The genome sequence of Inhella sp. 1Y17.</title>
        <authorList>
            <person name="Liu Y."/>
        </authorList>
    </citation>
    <scope>NUCLEOTIDE SEQUENCE</scope>
    <source>
        <strain evidence="10">1Y17</strain>
    </source>
</reference>
<comment type="caution">
    <text evidence="10">The sequence shown here is derived from an EMBL/GenBank/DDBJ whole genome shotgun (WGS) entry which is preliminary data.</text>
</comment>
<dbReference type="InterPro" id="IPR029463">
    <property type="entry name" value="Lys_MEP"/>
</dbReference>
<evidence type="ECO:0000256" key="4">
    <source>
        <dbReference type="ARBA" id="ARBA00022723"/>
    </source>
</evidence>